<protein>
    <recommendedName>
        <fullName evidence="3">Nuclear transport factor 2 family protein</fullName>
    </recommendedName>
</protein>
<organism evidence="1 2">
    <name type="scientific">Chitinophaga terrae</name>
    <name type="common">ex Kim and Jung 2007</name>
    <dbReference type="NCBI Taxonomy" id="408074"/>
    <lineage>
        <taxon>Bacteria</taxon>
        <taxon>Pseudomonadati</taxon>
        <taxon>Bacteroidota</taxon>
        <taxon>Chitinophagia</taxon>
        <taxon>Chitinophagales</taxon>
        <taxon>Chitinophagaceae</taxon>
        <taxon>Chitinophaga</taxon>
    </lineage>
</organism>
<dbReference type="AlphaFoldDB" id="A0A1H4ATH4"/>
<dbReference type="EMBL" id="FNRL01000006">
    <property type="protein sequence ID" value="SEA39170.1"/>
    <property type="molecule type" value="Genomic_DNA"/>
</dbReference>
<evidence type="ECO:0008006" key="3">
    <source>
        <dbReference type="Google" id="ProtNLM"/>
    </source>
</evidence>
<evidence type="ECO:0000313" key="2">
    <source>
        <dbReference type="Proteomes" id="UP000199656"/>
    </source>
</evidence>
<evidence type="ECO:0000313" key="1">
    <source>
        <dbReference type="EMBL" id="SEA39170.1"/>
    </source>
</evidence>
<reference evidence="2" key="1">
    <citation type="submission" date="2016-10" db="EMBL/GenBank/DDBJ databases">
        <authorList>
            <person name="Varghese N."/>
            <person name="Submissions S."/>
        </authorList>
    </citation>
    <scope>NUCLEOTIDE SEQUENCE [LARGE SCALE GENOMIC DNA]</scope>
    <source>
        <strain evidence="2">DSM 23920</strain>
    </source>
</reference>
<accession>A0A1H4ATH4</accession>
<sequence>MTDYNLIGNPVVRQAVEAWQAADLKKWLSFFTEKPLLLDDGQPRDFKRFCETAIGHEHFKSIDKVEEEGTAVYGQWHSDSWGDFKTYFRFHLDEQGKVSKLEIGQAKY</sequence>
<dbReference type="OrthoDB" id="4762924at2"/>
<keyword evidence="2" id="KW-1185">Reference proteome</keyword>
<name>A0A1H4ATH4_9BACT</name>
<dbReference type="SUPFAM" id="SSF54427">
    <property type="entry name" value="NTF2-like"/>
    <property type="match status" value="1"/>
</dbReference>
<dbReference type="Proteomes" id="UP000199656">
    <property type="component" value="Unassembled WGS sequence"/>
</dbReference>
<gene>
    <name evidence="1" type="ORF">SAMN05660909_01759</name>
</gene>
<dbReference type="STRING" id="408074.SAMN05660909_01759"/>
<dbReference type="InterPro" id="IPR032710">
    <property type="entry name" value="NTF2-like_dom_sf"/>
</dbReference>
<dbReference type="RefSeq" id="WP_089760868.1">
    <property type="nucleotide sequence ID" value="NZ_BKAT01000009.1"/>
</dbReference>
<proteinExistence type="predicted"/>